<feature type="compositionally biased region" description="Basic and acidic residues" evidence="1">
    <location>
        <begin position="699"/>
        <end position="708"/>
    </location>
</feature>
<feature type="compositionally biased region" description="Polar residues" evidence="1">
    <location>
        <begin position="944"/>
        <end position="953"/>
    </location>
</feature>
<reference evidence="3 4" key="2">
    <citation type="journal article" date="2008" name="Nature">
        <title>The Phaeodactylum genome reveals the evolutionary history of diatom genomes.</title>
        <authorList>
            <person name="Bowler C."/>
            <person name="Allen A.E."/>
            <person name="Badger J.H."/>
            <person name="Grimwood J."/>
            <person name="Jabbari K."/>
            <person name="Kuo A."/>
            <person name="Maheswari U."/>
            <person name="Martens C."/>
            <person name="Maumus F."/>
            <person name="Otillar R.P."/>
            <person name="Rayko E."/>
            <person name="Salamov A."/>
            <person name="Vandepoele K."/>
            <person name="Beszteri B."/>
            <person name="Gruber A."/>
            <person name="Heijde M."/>
            <person name="Katinka M."/>
            <person name="Mock T."/>
            <person name="Valentin K."/>
            <person name="Verret F."/>
            <person name="Berges J.A."/>
            <person name="Brownlee C."/>
            <person name="Cadoret J.P."/>
            <person name="Chiovitti A."/>
            <person name="Choi C.J."/>
            <person name="Coesel S."/>
            <person name="De Martino A."/>
            <person name="Detter J.C."/>
            <person name="Durkin C."/>
            <person name="Falciatore A."/>
            <person name="Fournet J."/>
            <person name="Haruta M."/>
            <person name="Huysman M.J."/>
            <person name="Jenkins B.D."/>
            <person name="Jiroutova K."/>
            <person name="Jorgensen R.E."/>
            <person name="Joubert Y."/>
            <person name="Kaplan A."/>
            <person name="Kroger N."/>
            <person name="Kroth P.G."/>
            <person name="La Roche J."/>
            <person name="Lindquist E."/>
            <person name="Lommer M."/>
            <person name="Martin-Jezequel V."/>
            <person name="Lopez P.J."/>
            <person name="Lucas S."/>
            <person name="Mangogna M."/>
            <person name="McGinnis K."/>
            <person name="Medlin L.K."/>
            <person name="Montsant A."/>
            <person name="Oudot-Le Secq M.P."/>
            <person name="Napoli C."/>
            <person name="Obornik M."/>
            <person name="Parker M.S."/>
            <person name="Petit J.L."/>
            <person name="Porcel B.M."/>
            <person name="Poulsen N."/>
            <person name="Robison M."/>
            <person name="Rychlewski L."/>
            <person name="Rynearson T.A."/>
            <person name="Schmutz J."/>
            <person name="Shapiro H."/>
            <person name="Siaut M."/>
            <person name="Stanley M."/>
            <person name="Sussman M.R."/>
            <person name="Taylor A.R."/>
            <person name="Vardi A."/>
            <person name="von Dassow P."/>
            <person name="Vyverman W."/>
            <person name="Willis A."/>
            <person name="Wyrwicz L.S."/>
            <person name="Rokhsar D.S."/>
            <person name="Weissenbach J."/>
            <person name="Armbrust E.V."/>
            <person name="Green B.R."/>
            <person name="Van de Peer Y."/>
            <person name="Grigoriev I.V."/>
        </authorList>
    </citation>
    <scope>NUCLEOTIDE SEQUENCE [LARGE SCALE GENOMIC DNA]</scope>
    <source>
        <strain evidence="3 4">CCMP1335</strain>
    </source>
</reference>
<feature type="compositionally biased region" description="Polar residues" evidence="1">
    <location>
        <begin position="889"/>
        <end position="906"/>
    </location>
</feature>
<name>B8BYY0_THAPS</name>
<keyword evidence="2" id="KW-1133">Transmembrane helix</keyword>
<feature type="transmembrane region" description="Helical" evidence="2">
    <location>
        <begin position="335"/>
        <end position="358"/>
    </location>
</feature>
<gene>
    <name evidence="3" type="ORF">THAPSDRAFT_21958</name>
</gene>
<evidence type="ECO:0000313" key="4">
    <source>
        <dbReference type="Proteomes" id="UP000001449"/>
    </source>
</evidence>
<feature type="region of interest" description="Disordered" evidence="1">
    <location>
        <begin position="698"/>
        <end position="743"/>
    </location>
</feature>
<evidence type="ECO:0000256" key="2">
    <source>
        <dbReference type="SAM" id="Phobius"/>
    </source>
</evidence>
<dbReference type="InParanoid" id="B8BYY0"/>
<accession>B8BYY0</accession>
<feature type="region of interest" description="Disordered" evidence="1">
    <location>
        <begin position="1"/>
        <end position="40"/>
    </location>
</feature>
<keyword evidence="4" id="KW-1185">Reference proteome</keyword>
<feature type="region of interest" description="Disordered" evidence="1">
    <location>
        <begin position="757"/>
        <end position="930"/>
    </location>
</feature>
<feature type="compositionally biased region" description="Low complexity" evidence="1">
    <location>
        <begin position="763"/>
        <end position="786"/>
    </location>
</feature>
<dbReference type="PaxDb" id="35128-Thaps21958"/>
<feature type="compositionally biased region" description="Polar residues" evidence="1">
    <location>
        <begin position="917"/>
        <end position="930"/>
    </location>
</feature>
<dbReference type="KEGG" id="tps:THAPSDRAFT_21958"/>
<organism evidence="3 4">
    <name type="scientific">Thalassiosira pseudonana</name>
    <name type="common">Marine diatom</name>
    <name type="synonym">Cyclotella nana</name>
    <dbReference type="NCBI Taxonomy" id="35128"/>
    <lineage>
        <taxon>Eukaryota</taxon>
        <taxon>Sar</taxon>
        <taxon>Stramenopiles</taxon>
        <taxon>Ochrophyta</taxon>
        <taxon>Bacillariophyta</taxon>
        <taxon>Coscinodiscophyceae</taxon>
        <taxon>Thalassiosirophycidae</taxon>
        <taxon>Thalassiosirales</taxon>
        <taxon>Thalassiosiraceae</taxon>
        <taxon>Thalassiosira</taxon>
    </lineage>
</organism>
<dbReference type="GeneID" id="7452065"/>
<sequence>MATLILRSSCSPTGNTSTHKTSAVCQSPPLQQQAHSSNRLDSSVVTVHNAHGHDHDKQILLSLPIQCDVTLLPRKSSINMHHRRDFNANISVNDVSGSVQGGILRLHQQRHSSSKTIDNVGAFKQIFHPCGMNNVVHFDYLPRAHTSSRIDGDDNRGADGGGSTKGAAVGRVNNNYLLSLTHCHVVYNSLLLPVDVLPSTFQLVKDDEGTGSSSRSSGGYYRGGDLPSHQEMNLGEVHVSFDFTDALVEVHRGNNATDDDVDSIKKEEGNVCGGRVVFSGEWTEGLMHNSTSRETTSSSSVNLNANYNLHHKQSPSEINSIMLSLEQESQLIKKALVILGSTGCIFMIALIYTVMQIYNGRRNVQRRSSCGGGGSSRRVIHIDTSYVPYEIGTVGEGRESEENKKQVVMSIPLSSQRGGNQVMIPEISPLRPSGLVRAEMNDGVALGIGLTSNTSSGGGLLFGCTKKPSSQSYHETLHLVSPFTPSDNTSDQQDSANTIANAPTARQSPRHWYEDYLSPRNTVNNKNKGRRGRNHIVFGEKENVSRSLFSPLSKSSSGGLDPVASKANASLEKEEISRSLFFPDSKGGDNDDKASATGDRFVFSPVPTKEATPEDAPRKQSRHPGITSNDITSPFASFPINASPFSPPPSSVSLLKRQKNNVTYDSPFAQQIASSALARSEGIEKVVTKDTLSFSFPSEEVKMEKEDANDWADGTSDVDGSPTVEGFDGSCTSNESVVSTSPVVSPAALPTIDSMITGAPELSSSPAVVSSTVSSTGFSDTMSCSSSEEEPDNESEEEEDQTITSFLVDRSVGMEDQADSHDEAHPEEEEEFDEIARNSSVEPKISDHERKRNLIEELQQTAHFRLTRPNSAKKRSDMAGGFAEDRAVTTGTTPASPGNDFASSLTRRVVEKGSAAKSESGTNESLTTSMQIKTLRKKILTPIDQGSISSPDSNDTDVSDSFLSDYW</sequence>
<dbReference type="RefSeq" id="XP_002289017.1">
    <property type="nucleotide sequence ID" value="XM_002288981.1"/>
</dbReference>
<protein>
    <submittedName>
        <fullName evidence="3">Uncharacterized protein</fullName>
    </submittedName>
</protein>
<keyword evidence="2" id="KW-0812">Transmembrane</keyword>
<dbReference type="Proteomes" id="UP000001449">
    <property type="component" value="Chromosome 3"/>
</dbReference>
<evidence type="ECO:0000313" key="3">
    <source>
        <dbReference type="EMBL" id="EED94453.1"/>
    </source>
</evidence>
<evidence type="ECO:0000256" key="1">
    <source>
        <dbReference type="SAM" id="MobiDB-lite"/>
    </source>
</evidence>
<reference evidence="3 4" key="1">
    <citation type="journal article" date="2004" name="Science">
        <title>The genome of the diatom Thalassiosira pseudonana: ecology, evolution, and metabolism.</title>
        <authorList>
            <person name="Armbrust E.V."/>
            <person name="Berges J.A."/>
            <person name="Bowler C."/>
            <person name="Green B.R."/>
            <person name="Martinez D."/>
            <person name="Putnam N.H."/>
            <person name="Zhou S."/>
            <person name="Allen A.E."/>
            <person name="Apt K.E."/>
            <person name="Bechner M."/>
            <person name="Brzezinski M.A."/>
            <person name="Chaal B.K."/>
            <person name="Chiovitti A."/>
            <person name="Davis A.K."/>
            <person name="Demarest M.S."/>
            <person name="Detter J.C."/>
            <person name="Glavina T."/>
            <person name="Goodstein D."/>
            <person name="Hadi M.Z."/>
            <person name="Hellsten U."/>
            <person name="Hildebrand M."/>
            <person name="Jenkins B.D."/>
            <person name="Jurka J."/>
            <person name="Kapitonov V.V."/>
            <person name="Kroger N."/>
            <person name="Lau W.W."/>
            <person name="Lane T.W."/>
            <person name="Larimer F.W."/>
            <person name="Lippmeier J.C."/>
            <person name="Lucas S."/>
            <person name="Medina M."/>
            <person name="Montsant A."/>
            <person name="Obornik M."/>
            <person name="Parker M.S."/>
            <person name="Palenik B."/>
            <person name="Pazour G.J."/>
            <person name="Richardson P.M."/>
            <person name="Rynearson T.A."/>
            <person name="Saito M.A."/>
            <person name="Schwartz D.C."/>
            <person name="Thamatrakoln K."/>
            <person name="Valentin K."/>
            <person name="Vardi A."/>
            <person name="Wilkerson F.P."/>
            <person name="Rokhsar D.S."/>
        </authorList>
    </citation>
    <scope>NUCLEOTIDE SEQUENCE [LARGE SCALE GENOMIC DNA]</scope>
    <source>
        <strain evidence="3 4">CCMP1335</strain>
    </source>
</reference>
<feature type="region of interest" description="Disordered" evidence="1">
    <location>
        <begin position="942"/>
        <end position="967"/>
    </location>
</feature>
<feature type="region of interest" description="Disordered" evidence="1">
    <location>
        <begin position="480"/>
        <end position="538"/>
    </location>
</feature>
<feature type="region of interest" description="Disordered" evidence="1">
    <location>
        <begin position="581"/>
        <end position="628"/>
    </location>
</feature>
<proteinExistence type="predicted"/>
<feature type="compositionally biased region" description="Acidic residues" evidence="1">
    <location>
        <begin position="787"/>
        <end position="801"/>
    </location>
</feature>
<dbReference type="AlphaFoldDB" id="B8BYY0"/>
<feature type="compositionally biased region" description="Basic and acidic residues" evidence="1">
    <location>
        <begin position="844"/>
        <end position="855"/>
    </location>
</feature>
<dbReference type="eggNOG" id="ENOG502TECG">
    <property type="taxonomic scope" value="Eukaryota"/>
</dbReference>
<feature type="compositionally biased region" description="Polar residues" evidence="1">
    <location>
        <begin position="483"/>
        <end position="507"/>
    </location>
</feature>
<keyword evidence="2" id="KW-0472">Membrane</keyword>
<dbReference type="HOGENOM" id="CLU_306439_0_0_1"/>
<dbReference type="EMBL" id="CM000640">
    <property type="protein sequence ID" value="EED94453.1"/>
    <property type="molecule type" value="Genomic_DNA"/>
</dbReference>
<feature type="region of interest" description="Disordered" evidence="1">
    <location>
        <begin position="206"/>
        <end position="227"/>
    </location>
</feature>